<evidence type="ECO:0000259" key="2">
    <source>
        <dbReference type="SMART" id="SM00225"/>
    </source>
</evidence>
<feature type="compositionally biased region" description="Basic residues" evidence="1">
    <location>
        <begin position="7"/>
        <end position="21"/>
    </location>
</feature>
<evidence type="ECO:0000313" key="3">
    <source>
        <dbReference type="Proteomes" id="UP000887566"/>
    </source>
</evidence>
<keyword evidence="3" id="KW-1185">Reference proteome</keyword>
<reference evidence="4" key="1">
    <citation type="submission" date="2022-11" db="UniProtKB">
        <authorList>
            <consortium name="WormBaseParasite"/>
        </authorList>
    </citation>
    <scope>IDENTIFICATION</scope>
</reference>
<evidence type="ECO:0000256" key="1">
    <source>
        <dbReference type="SAM" id="MobiDB-lite"/>
    </source>
</evidence>
<dbReference type="WBParaSite" id="PSAMB.scaffold3421size18345.g21388.t1">
    <property type="protein sequence ID" value="PSAMB.scaffold3421size18345.g21388.t1"/>
    <property type="gene ID" value="PSAMB.scaffold3421size18345.g21388"/>
</dbReference>
<protein>
    <submittedName>
        <fullName evidence="4">BTB domain-containing protein</fullName>
    </submittedName>
</protein>
<name>A0A914W750_9BILA</name>
<dbReference type="Gene3D" id="3.30.710.10">
    <property type="entry name" value="Potassium Channel Kv1.1, Chain A"/>
    <property type="match status" value="1"/>
</dbReference>
<sequence>MENLLKKLAKTKHRSKSRSKSPIKYANVDEGFEHWNNLPNPDDFSEHISRRSEETQTPDHHYPNNHEHHHHHHHQEHDQHRRHRNLNRRGKSAQRQEYPLPLPMPGYEVPHHHQPIHNNHHDSTHATLASRQSSLECSPMPRSSTGKSSPRFDFIDQEDHTIDHYAKPEKRQLQSAEVAWRRPLTPNPPPKNNHSDQRHQSTISKCNGESTASRTRSISPQKVAVFGDDAVIRSTIGKAKARSKSPMKKYQHGVILDFFPIEKCRTLDCRGTLFIQDTRFFVCKHQLAHASEYFRALFMGNASVPLPGAEERDKDEFVIVVGGTSHHSERDQFQWFLESVVPNPVLREPTEDTLETLMRLSKRFRAKGLEIRCSKFIQEWAARKPPMVVLCWLNWALKHKYDRLTMEACLPCVARLPLTSLEEHREMLSERLYGDLIAAKLRASYQQAVEVYQTIHRTDHFSVDAEKCPRCRRQAPSDNGTVRVQASPCRKMVACDRCMRDFPCVCASHATQYQAFYECPHGVTALNDVAQDCFCQLQRLRANLNCVPPCGADIVSFQRTD</sequence>
<feature type="compositionally biased region" description="Polar residues" evidence="1">
    <location>
        <begin position="125"/>
        <end position="148"/>
    </location>
</feature>
<proteinExistence type="predicted"/>
<feature type="region of interest" description="Disordered" evidence="1">
    <location>
        <begin position="1"/>
        <end position="153"/>
    </location>
</feature>
<dbReference type="InterPro" id="IPR000210">
    <property type="entry name" value="BTB/POZ_dom"/>
</dbReference>
<dbReference type="Pfam" id="PF00651">
    <property type="entry name" value="BTB"/>
    <property type="match status" value="1"/>
</dbReference>
<dbReference type="CDD" id="cd18186">
    <property type="entry name" value="BTB_POZ_ZBTB_KLHL-like"/>
    <property type="match status" value="1"/>
</dbReference>
<dbReference type="InterPro" id="IPR011333">
    <property type="entry name" value="SKP1/BTB/POZ_sf"/>
</dbReference>
<evidence type="ECO:0000313" key="4">
    <source>
        <dbReference type="WBParaSite" id="PSAMB.scaffold3421size18345.g21388.t1"/>
    </source>
</evidence>
<feature type="domain" description="BTB" evidence="2">
    <location>
        <begin position="269"/>
        <end position="381"/>
    </location>
</feature>
<dbReference type="PANTHER" id="PTHR22743:SF171">
    <property type="entry name" value="BTB DOMAIN-CONTAINING PROTEIN"/>
    <property type="match status" value="1"/>
</dbReference>
<dbReference type="SUPFAM" id="SSF54695">
    <property type="entry name" value="POZ domain"/>
    <property type="match status" value="1"/>
</dbReference>
<feature type="compositionally biased region" description="Basic residues" evidence="1">
    <location>
        <begin position="67"/>
        <end position="92"/>
    </location>
</feature>
<feature type="region of interest" description="Disordered" evidence="1">
    <location>
        <begin position="181"/>
        <end position="219"/>
    </location>
</feature>
<dbReference type="SMART" id="SM00225">
    <property type="entry name" value="BTB"/>
    <property type="match status" value="1"/>
</dbReference>
<dbReference type="AlphaFoldDB" id="A0A914W750"/>
<organism evidence="3 4">
    <name type="scientific">Plectus sambesii</name>
    <dbReference type="NCBI Taxonomy" id="2011161"/>
    <lineage>
        <taxon>Eukaryota</taxon>
        <taxon>Metazoa</taxon>
        <taxon>Ecdysozoa</taxon>
        <taxon>Nematoda</taxon>
        <taxon>Chromadorea</taxon>
        <taxon>Plectida</taxon>
        <taxon>Plectina</taxon>
        <taxon>Plectoidea</taxon>
        <taxon>Plectidae</taxon>
        <taxon>Plectus</taxon>
    </lineage>
</organism>
<accession>A0A914W750</accession>
<dbReference type="PANTHER" id="PTHR22743">
    <property type="entry name" value="MEPRIN/TRAF-LIKE MATH FAMILY-C.ELEGANS"/>
    <property type="match status" value="1"/>
</dbReference>
<feature type="compositionally biased region" description="Basic and acidic residues" evidence="1">
    <location>
        <begin position="44"/>
        <end position="66"/>
    </location>
</feature>
<feature type="compositionally biased region" description="Polar residues" evidence="1">
    <location>
        <begin position="200"/>
        <end position="219"/>
    </location>
</feature>
<dbReference type="InterPro" id="IPR052664">
    <property type="entry name" value="BTB-MATH_domain_protein"/>
</dbReference>
<dbReference type="Proteomes" id="UP000887566">
    <property type="component" value="Unplaced"/>
</dbReference>